<evidence type="ECO:0000313" key="1">
    <source>
        <dbReference type="EMBL" id="QHS90002.1"/>
    </source>
</evidence>
<dbReference type="AlphaFoldDB" id="A0A6C0BDC7"/>
<sequence length="39" mass="4612">MGLGLKREELSDRKDNSNNFNTEIETIEFIKEQLILKMN</sequence>
<protein>
    <submittedName>
        <fullName evidence="1">Uncharacterized protein</fullName>
    </submittedName>
</protein>
<accession>A0A6C0BDC7</accession>
<reference evidence="1" key="1">
    <citation type="journal article" date="2020" name="Nature">
        <title>Giant virus diversity and host interactions through global metagenomics.</title>
        <authorList>
            <person name="Schulz F."/>
            <person name="Roux S."/>
            <person name="Paez-Espino D."/>
            <person name="Jungbluth S."/>
            <person name="Walsh D.A."/>
            <person name="Denef V.J."/>
            <person name="McMahon K.D."/>
            <person name="Konstantinidis K.T."/>
            <person name="Eloe-Fadrosh E.A."/>
            <person name="Kyrpides N.C."/>
            <person name="Woyke T."/>
        </authorList>
    </citation>
    <scope>NUCLEOTIDE SEQUENCE</scope>
    <source>
        <strain evidence="1">GVMAG-M-3300010160-4</strain>
    </source>
</reference>
<name>A0A6C0BDC7_9ZZZZ</name>
<proteinExistence type="predicted"/>
<dbReference type="EMBL" id="MN739122">
    <property type="protein sequence ID" value="QHS90002.1"/>
    <property type="molecule type" value="Genomic_DNA"/>
</dbReference>
<organism evidence="1">
    <name type="scientific">viral metagenome</name>
    <dbReference type="NCBI Taxonomy" id="1070528"/>
    <lineage>
        <taxon>unclassified sequences</taxon>
        <taxon>metagenomes</taxon>
        <taxon>organismal metagenomes</taxon>
    </lineage>
</organism>